<dbReference type="RefSeq" id="WP_250097579.1">
    <property type="nucleotide sequence ID" value="NZ_JAKRYL010000018.1"/>
</dbReference>
<evidence type="ECO:0000313" key="3">
    <source>
        <dbReference type="Proteomes" id="UP001139150"/>
    </source>
</evidence>
<name>A0A9X2CUV4_9BACI</name>
<dbReference type="Pfam" id="PF12652">
    <property type="entry name" value="CotJB"/>
    <property type="match status" value="1"/>
</dbReference>
<dbReference type="InterPro" id="IPR016571">
    <property type="entry name" value="Spore_coat_assembly_CotJB"/>
</dbReference>
<evidence type="ECO:0000259" key="1">
    <source>
        <dbReference type="Pfam" id="PF12652"/>
    </source>
</evidence>
<dbReference type="PIRSF" id="PIRSF010606">
    <property type="entry name" value="Spore_coat_CotJB"/>
    <property type="match status" value="1"/>
</dbReference>
<proteinExistence type="predicted"/>
<evidence type="ECO:0000313" key="2">
    <source>
        <dbReference type="EMBL" id="MCL7748692.1"/>
    </source>
</evidence>
<comment type="caution">
    <text evidence="2">The sequence shown here is derived from an EMBL/GenBank/DDBJ whole genome shotgun (WGS) entry which is preliminary data.</text>
</comment>
<dbReference type="InterPro" id="IPR024207">
    <property type="entry name" value="CotJB_dom"/>
</dbReference>
<accession>A0A9X2CUV4</accession>
<organism evidence="2 3">
    <name type="scientific">Halalkalibacter alkaliphilus</name>
    <dbReference type="NCBI Taxonomy" id="2917993"/>
    <lineage>
        <taxon>Bacteria</taxon>
        <taxon>Bacillati</taxon>
        <taxon>Bacillota</taxon>
        <taxon>Bacilli</taxon>
        <taxon>Bacillales</taxon>
        <taxon>Bacillaceae</taxon>
        <taxon>Halalkalibacter</taxon>
    </lineage>
</organism>
<feature type="domain" description="Protein CotJB" evidence="1">
    <location>
        <begin position="12"/>
        <end position="87"/>
    </location>
</feature>
<gene>
    <name evidence="2" type="ORF">MF646_16320</name>
</gene>
<dbReference type="AlphaFoldDB" id="A0A9X2CUV4"/>
<keyword evidence="2" id="KW-0167">Capsid protein</keyword>
<reference evidence="2" key="1">
    <citation type="submission" date="2022-02" db="EMBL/GenBank/DDBJ databases">
        <title>Halalkalibacter sp. nov. isolated from Lonar Lake, India.</title>
        <authorList>
            <person name="Joshi A."/>
            <person name="Thite S."/>
            <person name="Lodha T."/>
        </authorList>
    </citation>
    <scope>NUCLEOTIDE SEQUENCE</scope>
    <source>
        <strain evidence="2">MEB205</strain>
    </source>
</reference>
<keyword evidence="2" id="KW-0946">Virion</keyword>
<keyword evidence="3" id="KW-1185">Reference proteome</keyword>
<protein>
    <submittedName>
        <fullName evidence="2">Spore coat protein CotJB</fullName>
    </submittedName>
</protein>
<sequence length="88" mass="10643">MSQKQLPPQFYKLMEELQAVDFVLVDLTLYLDTHPNDMDAIQQFNQMSEVRQRLKIEIEKIYGPLQQYGNSYSSYPWNWNESPWPWEL</sequence>
<dbReference type="EMBL" id="JAKRYL010000018">
    <property type="protein sequence ID" value="MCL7748692.1"/>
    <property type="molecule type" value="Genomic_DNA"/>
</dbReference>
<dbReference type="Proteomes" id="UP001139150">
    <property type="component" value="Unassembled WGS sequence"/>
</dbReference>